<dbReference type="AlphaFoldDB" id="A0A8S3Y3B3"/>
<keyword evidence="2" id="KW-1185">Reference proteome</keyword>
<dbReference type="EMBL" id="CAJQZP010001449">
    <property type="protein sequence ID" value="CAG5047607.1"/>
    <property type="molecule type" value="Genomic_DNA"/>
</dbReference>
<proteinExistence type="predicted"/>
<gene>
    <name evidence="1" type="ORF">PAPOLLO_LOCUS23997</name>
</gene>
<protein>
    <submittedName>
        <fullName evidence="1">(apollo) hypothetical protein</fullName>
    </submittedName>
</protein>
<evidence type="ECO:0000313" key="2">
    <source>
        <dbReference type="Proteomes" id="UP000691718"/>
    </source>
</evidence>
<name>A0A8S3Y3B3_PARAO</name>
<reference evidence="1" key="1">
    <citation type="submission" date="2021-04" db="EMBL/GenBank/DDBJ databases">
        <authorList>
            <person name="Tunstrom K."/>
        </authorList>
    </citation>
    <scope>NUCLEOTIDE SEQUENCE</scope>
</reference>
<comment type="caution">
    <text evidence="1">The sequence shown here is derived from an EMBL/GenBank/DDBJ whole genome shotgun (WGS) entry which is preliminary data.</text>
</comment>
<accession>A0A8S3Y3B3</accession>
<sequence length="97" mass="10908">MSSDLNESDSSDLDFEFLKPIIKINHSGRNNQDSTSSNFTVVVTDDSGEIETMRRDKCDSKLLGSTPEDLMSSKESLTPVIEMDKELLLMENITQFD</sequence>
<dbReference type="Proteomes" id="UP000691718">
    <property type="component" value="Unassembled WGS sequence"/>
</dbReference>
<organism evidence="1 2">
    <name type="scientific">Parnassius apollo</name>
    <name type="common">Apollo butterfly</name>
    <name type="synonym">Papilio apollo</name>
    <dbReference type="NCBI Taxonomy" id="110799"/>
    <lineage>
        <taxon>Eukaryota</taxon>
        <taxon>Metazoa</taxon>
        <taxon>Ecdysozoa</taxon>
        <taxon>Arthropoda</taxon>
        <taxon>Hexapoda</taxon>
        <taxon>Insecta</taxon>
        <taxon>Pterygota</taxon>
        <taxon>Neoptera</taxon>
        <taxon>Endopterygota</taxon>
        <taxon>Lepidoptera</taxon>
        <taxon>Glossata</taxon>
        <taxon>Ditrysia</taxon>
        <taxon>Papilionoidea</taxon>
        <taxon>Papilionidae</taxon>
        <taxon>Parnassiinae</taxon>
        <taxon>Parnassini</taxon>
        <taxon>Parnassius</taxon>
        <taxon>Parnassius</taxon>
    </lineage>
</organism>
<evidence type="ECO:0000313" key="1">
    <source>
        <dbReference type="EMBL" id="CAG5047607.1"/>
    </source>
</evidence>